<evidence type="ECO:0000313" key="2">
    <source>
        <dbReference type="Proteomes" id="UP000811255"/>
    </source>
</evidence>
<dbReference type="RefSeq" id="WP_214534319.1">
    <property type="nucleotide sequence ID" value="NZ_JAHFVK010000001.1"/>
</dbReference>
<organism evidence="1 2">
    <name type="scientific">Croceibacterium selenioxidans</name>
    <dbReference type="NCBI Taxonomy" id="2838833"/>
    <lineage>
        <taxon>Bacteria</taxon>
        <taxon>Pseudomonadati</taxon>
        <taxon>Pseudomonadota</taxon>
        <taxon>Alphaproteobacteria</taxon>
        <taxon>Sphingomonadales</taxon>
        <taxon>Erythrobacteraceae</taxon>
        <taxon>Croceibacterium</taxon>
    </lineage>
</organism>
<sequence>MGRSRSGIPQTPDVVRGLRFWTGGIVVLAGAFAGQVAQAQESSPRTGESLILIVPELPANQINPSGRSVVLTAPIMDGEVYLGDATLTLGADGSASFSAARLLALLEPRLTAQADEMLLSRLAANGRLTSTDLAGAGITIRYNPRTLQVEMDIAPSSRAASVIGLGAALGRTVNYMEPARFSAYLNVRGSVDWVQQGEDDADEGVSAPVMFIDGAARWKGVVLEGELNLQPDAPGADYQRRGTRLVYDDRKHLVRWSAGDQLTVAYGFQSAPEIAGLGVSRRYSILDPQTVIRPRGSRSFQLDRRSMVEVRINGQLVRRIELDPGTFDLQDFPFAQGANNVELTITDDSGRTERANFNIFLDQAQLAEGLSEFAFYAGALAPLGFHGPVYSDTPAFSGFYRRGISDRLTLGANLQVDTHGWMGGGEVVLATPFGSLAGLASASHVEDVGGGWAGLLNFQRTFASGGISADTLTLSVEARSKDFAPIGIRVPENPYSLIVGASYGRSLTYDLYAGIDARYSQGRGDEPDVQSLRGMVSWNIAPNLSFTGDLTYEKDSRGTNLGTLLSLTYRLGRRSSLRSDFDSRYDRARVSYQTFGGTGLVSYTLNADVEHSDIGTGASVNANYYGNRAELGFSHFGIFERDLGASTGQRSSLRFGTSLAVADGAVTVGRPIYDAFALVKAHRAIRDNEILVDPTGDSAAASTGALGTALQPSLSSYSDRSLIISAPEAAINLDLGQGAFRLFPPYRAGYLLTVGSDYNVSATGRLLDAAGQPVSLVSGTARELDHLDREPLALFTNRDGRFGLVGLAPGPWRIELVGEEGAAYEIEIPADAEIVQLGEVRPVR</sequence>
<dbReference type="InterPro" id="IPR000015">
    <property type="entry name" value="Fimb_usher"/>
</dbReference>
<evidence type="ECO:0000313" key="1">
    <source>
        <dbReference type="EMBL" id="MBT2133029.1"/>
    </source>
</evidence>
<protein>
    <submittedName>
        <fullName evidence="1">Fimbrial biogenesis outer membrane usher protein</fullName>
    </submittedName>
</protein>
<reference evidence="1 2" key="1">
    <citation type="submission" date="2021-05" db="EMBL/GenBank/DDBJ databases">
        <title>Croceibacterium sp. LX-88 genome sequence.</title>
        <authorList>
            <person name="Luo X."/>
        </authorList>
    </citation>
    <scope>NUCLEOTIDE SEQUENCE [LARGE SCALE GENOMIC DNA]</scope>
    <source>
        <strain evidence="1 2">LX-88</strain>
    </source>
</reference>
<gene>
    <name evidence="1" type="ORF">KK137_01675</name>
</gene>
<name>A0ABS5W3Q8_9SPHN</name>
<dbReference type="PANTHER" id="PTHR30451">
    <property type="entry name" value="OUTER MEMBRANE USHER PROTEIN"/>
    <property type="match status" value="1"/>
</dbReference>
<dbReference type="Gene3D" id="2.60.40.2610">
    <property type="entry name" value="Outer membrane usher protein FimD, plug domain"/>
    <property type="match status" value="1"/>
</dbReference>
<comment type="caution">
    <text evidence="1">The sequence shown here is derived from an EMBL/GenBank/DDBJ whole genome shotgun (WGS) entry which is preliminary data.</text>
</comment>
<dbReference type="Gene3D" id="2.60.40.3110">
    <property type="match status" value="1"/>
</dbReference>
<dbReference type="EMBL" id="JAHFVK010000001">
    <property type="protein sequence ID" value="MBT2133029.1"/>
    <property type="molecule type" value="Genomic_DNA"/>
</dbReference>
<proteinExistence type="predicted"/>
<dbReference type="Proteomes" id="UP000811255">
    <property type="component" value="Unassembled WGS sequence"/>
</dbReference>
<dbReference type="PANTHER" id="PTHR30451:SF5">
    <property type="entry name" value="SLR0019 PROTEIN"/>
    <property type="match status" value="1"/>
</dbReference>
<keyword evidence="2" id="KW-1185">Reference proteome</keyword>
<dbReference type="InterPro" id="IPR042186">
    <property type="entry name" value="FimD_plug_dom"/>
</dbReference>
<accession>A0ABS5W3Q8</accession>